<reference evidence="1" key="1">
    <citation type="journal article" date="2023" name="Nat. Commun.">
        <title>Diploid and tetraploid genomes of Acorus and the evolution of monocots.</title>
        <authorList>
            <person name="Ma L."/>
            <person name="Liu K.W."/>
            <person name="Li Z."/>
            <person name="Hsiao Y.Y."/>
            <person name="Qi Y."/>
            <person name="Fu T."/>
            <person name="Tang G.D."/>
            <person name="Zhang D."/>
            <person name="Sun W.H."/>
            <person name="Liu D.K."/>
            <person name="Li Y."/>
            <person name="Chen G.Z."/>
            <person name="Liu X.D."/>
            <person name="Liao X.Y."/>
            <person name="Jiang Y.T."/>
            <person name="Yu X."/>
            <person name="Hao Y."/>
            <person name="Huang J."/>
            <person name="Zhao X.W."/>
            <person name="Ke S."/>
            <person name="Chen Y.Y."/>
            <person name="Wu W.L."/>
            <person name="Hsu J.L."/>
            <person name="Lin Y.F."/>
            <person name="Huang M.D."/>
            <person name="Li C.Y."/>
            <person name="Huang L."/>
            <person name="Wang Z.W."/>
            <person name="Zhao X."/>
            <person name="Zhong W.Y."/>
            <person name="Peng D.H."/>
            <person name="Ahmad S."/>
            <person name="Lan S."/>
            <person name="Zhang J.S."/>
            <person name="Tsai W.C."/>
            <person name="Van de Peer Y."/>
            <person name="Liu Z.J."/>
        </authorList>
    </citation>
    <scope>NUCLEOTIDE SEQUENCE</scope>
    <source>
        <strain evidence="1">CP</strain>
    </source>
</reference>
<dbReference type="AlphaFoldDB" id="A0AAV9CWA7"/>
<proteinExistence type="predicted"/>
<dbReference type="EMBL" id="JAUJYO010000017">
    <property type="protein sequence ID" value="KAK1292801.1"/>
    <property type="molecule type" value="Genomic_DNA"/>
</dbReference>
<organism evidence="1 2">
    <name type="scientific">Acorus calamus</name>
    <name type="common">Sweet flag</name>
    <dbReference type="NCBI Taxonomy" id="4465"/>
    <lineage>
        <taxon>Eukaryota</taxon>
        <taxon>Viridiplantae</taxon>
        <taxon>Streptophyta</taxon>
        <taxon>Embryophyta</taxon>
        <taxon>Tracheophyta</taxon>
        <taxon>Spermatophyta</taxon>
        <taxon>Magnoliopsida</taxon>
        <taxon>Liliopsida</taxon>
        <taxon>Acoraceae</taxon>
        <taxon>Acorus</taxon>
    </lineage>
</organism>
<keyword evidence="2" id="KW-1185">Reference proteome</keyword>
<comment type="caution">
    <text evidence="1">The sequence shown here is derived from an EMBL/GenBank/DDBJ whole genome shotgun (WGS) entry which is preliminary data.</text>
</comment>
<name>A0AAV9CWA7_ACOCL</name>
<sequence length="217" mass="25081">MLPSSNEDREDDILKLRGLPDDAVLRQRMAYQHSPRLHMQHLKRYVLRIPPRRVTVTHRHHLRLGPIISNEGHHVSPRPFERVTEISQVCVRLWVTVHRLRIPNLFRRPCHNVPLERPLRHSPILQNRLACTPLFVPSSDMAKSIMDSREVAQSFSSDLRAGASHCWRVFCMRRAILELGLMEKPERGLGRSAVEKGMDLALLWGRNDAESVILLVS</sequence>
<evidence type="ECO:0000313" key="2">
    <source>
        <dbReference type="Proteomes" id="UP001180020"/>
    </source>
</evidence>
<accession>A0AAV9CWA7</accession>
<gene>
    <name evidence="1" type="ORF">QJS10_CPB17g00450</name>
</gene>
<reference evidence="1" key="2">
    <citation type="submission" date="2023-06" db="EMBL/GenBank/DDBJ databases">
        <authorList>
            <person name="Ma L."/>
            <person name="Liu K.-W."/>
            <person name="Li Z."/>
            <person name="Hsiao Y.-Y."/>
            <person name="Qi Y."/>
            <person name="Fu T."/>
            <person name="Tang G."/>
            <person name="Zhang D."/>
            <person name="Sun W.-H."/>
            <person name="Liu D.-K."/>
            <person name="Li Y."/>
            <person name="Chen G.-Z."/>
            <person name="Liu X.-D."/>
            <person name="Liao X.-Y."/>
            <person name="Jiang Y.-T."/>
            <person name="Yu X."/>
            <person name="Hao Y."/>
            <person name="Huang J."/>
            <person name="Zhao X.-W."/>
            <person name="Ke S."/>
            <person name="Chen Y.-Y."/>
            <person name="Wu W.-L."/>
            <person name="Hsu J.-L."/>
            <person name="Lin Y.-F."/>
            <person name="Huang M.-D."/>
            <person name="Li C.-Y."/>
            <person name="Huang L."/>
            <person name="Wang Z.-W."/>
            <person name="Zhao X."/>
            <person name="Zhong W.-Y."/>
            <person name="Peng D.-H."/>
            <person name="Ahmad S."/>
            <person name="Lan S."/>
            <person name="Zhang J.-S."/>
            <person name="Tsai W.-C."/>
            <person name="Van De Peer Y."/>
            <person name="Liu Z.-J."/>
        </authorList>
    </citation>
    <scope>NUCLEOTIDE SEQUENCE</scope>
    <source>
        <strain evidence="1">CP</strain>
        <tissue evidence="1">Leaves</tissue>
    </source>
</reference>
<dbReference type="Proteomes" id="UP001180020">
    <property type="component" value="Unassembled WGS sequence"/>
</dbReference>
<evidence type="ECO:0000313" key="1">
    <source>
        <dbReference type="EMBL" id="KAK1292801.1"/>
    </source>
</evidence>
<protein>
    <submittedName>
        <fullName evidence="1">Uncharacterized protein</fullName>
    </submittedName>
</protein>